<evidence type="ECO:0000313" key="6">
    <source>
        <dbReference type="EMBL" id="NIA72087.1"/>
    </source>
</evidence>
<comment type="caution">
    <text evidence="6">The sequence shown here is derived from an EMBL/GenBank/DDBJ whole genome shotgun (WGS) entry which is preliminary data.</text>
</comment>
<dbReference type="InterPro" id="IPR017871">
    <property type="entry name" value="ABC_transporter-like_CS"/>
</dbReference>
<reference evidence="6" key="1">
    <citation type="submission" date="2020-03" db="EMBL/GenBank/DDBJ databases">
        <title>Genome of Pelagibius litoralis DSM 21314T.</title>
        <authorList>
            <person name="Wang G."/>
        </authorList>
    </citation>
    <scope>NUCLEOTIDE SEQUENCE</scope>
    <source>
        <strain evidence="6">DSM 21314</strain>
    </source>
</reference>
<dbReference type="PROSITE" id="PS50893">
    <property type="entry name" value="ABC_TRANSPORTER_2"/>
    <property type="match status" value="1"/>
</dbReference>
<dbReference type="InterPro" id="IPR003593">
    <property type="entry name" value="AAA+_ATPase"/>
</dbReference>
<dbReference type="SUPFAM" id="SSF52540">
    <property type="entry name" value="P-loop containing nucleoside triphosphate hydrolases"/>
    <property type="match status" value="1"/>
</dbReference>
<organism evidence="6 7">
    <name type="scientific">Pelagibius litoralis</name>
    <dbReference type="NCBI Taxonomy" id="374515"/>
    <lineage>
        <taxon>Bacteria</taxon>
        <taxon>Pseudomonadati</taxon>
        <taxon>Pseudomonadota</taxon>
        <taxon>Alphaproteobacteria</taxon>
        <taxon>Rhodospirillales</taxon>
        <taxon>Rhodovibrionaceae</taxon>
        <taxon>Pelagibius</taxon>
    </lineage>
</organism>
<evidence type="ECO:0000259" key="5">
    <source>
        <dbReference type="PROSITE" id="PS50893"/>
    </source>
</evidence>
<dbReference type="InterPro" id="IPR003439">
    <property type="entry name" value="ABC_transporter-like_ATP-bd"/>
</dbReference>
<proteinExistence type="inferred from homology"/>
<dbReference type="GO" id="GO:0016887">
    <property type="term" value="F:ATP hydrolysis activity"/>
    <property type="evidence" value="ECO:0007669"/>
    <property type="project" value="InterPro"/>
</dbReference>
<dbReference type="PROSITE" id="PS00211">
    <property type="entry name" value="ABC_TRANSPORTER_1"/>
    <property type="match status" value="1"/>
</dbReference>
<dbReference type="GO" id="GO:0005524">
    <property type="term" value="F:ATP binding"/>
    <property type="evidence" value="ECO:0007669"/>
    <property type="project" value="UniProtKB-KW"/>
</dbReference>
<dbReference type="PANTHER" id="PTHR42788">
    <property type="entry name" value="TAURINE IMPORT ATP-BINDING PROTEIN-RELATED"/>
    <property type="match status" value="1"/>
</dbReference>
<keyword evidence="4 6" id="KW-0067">ATP-binding</keyword>
<evidence type="ECO:0000256" key="3">
    <source>
        <dbReference type="ARBA" id="ARBA00022741"/>
    </source>
</evidence>
<feature type="domain" description="ABC transporter" evidence="5">
    <location>
        <begin position="13"/>
        <end position="244"/>
    </location>
</feature>
<dbReference type="InterPro" id="IPR027417">
    <property type="entry name" value="P-loop_NTPase"/>
</dbReference>
<comment type="similarity">
    <text evidence="1">Belongs to the ABC transporter superfamily.</text>
</comment>
<dbReference type="EMBL" id="JAAQPH010000032">
    <property type="protein sequence ID" value="NIA72087.1"/>
    <property type="molecule type" value="Genomic_DNA"/>
</dbReference>
<keyword evidence="7" id="KW-1185">Reference proteome</keyword>
<dbReference type="InterPro" id="IPR050166">
    <property type="entry name" value="ABC_transporter_ATP-bind"/>
</dbReference>
<name>A0A967KD68_9PROT</name>
<dbReference type="Proteomes" id="UP000761264">
    <property type="component" value="Unassembled WGS sequence"/>
</dbReference>
<accession>A0A967KD68</accession>
<evidence type="ECO:0000256" key="4">
    <source>
        <dbReference type="ARBA" id="ARBA00022840"/>
    </source>
</evidence>
<dbReference type="RefSeq" id="WP_167230803.1">
    <property type="nucleotide sequence ID" value="NZ_JAAQPH010000032.1"/>
</dbReference>
<dbReference type="Pfam" id="PF00005">
    <property type="entry name" value="ABC_tran"/>
    <property type="match status" value="1"/>
</dbReference>
<evidence type="ECO:0000256" key="1">
    <source>
        <dbReference type="ARBA" id="ARBA00005417"/>
    </source>
</evidence>
<protein>
    <submittedName>
        <fullName evidence="6">ABC transporter ATP-binding protein</fullName>
    </submittedName>
</protein>
<evidence type="ECO:0000256" key="2">
    <source>
        <dbReference type="ARBA" id="ARBA00022448"/>
    </source>
</evidence>
<sequence>MTADRAHLAPPEVACRSVAKTFFGAGGPIEAVDPTSLTFRAGETTALVGPSGCGKSTLLRLIAGLEVPTSGEVLADGLPSKEIRRRAGLAIGFQDSSLLPWRTVRGNIALALKLARMPEDPPAVDRLIALVGLSGFEDRRPAELSGGMRQRAAIARCLVTRPGLLLLDEPFGAVDELTRRRLAEDLPRLWEANGTTTIFVTHSVTEAILIADRVIVLSPRPAKVLAEIDVTLDRPRSGKMTGTEPFRDLIVEVSAALVDGEAQGGVPIAAQ</sequence>
<gene>
    <name evidence="6" type="ORF">HBA54_26195</name>
</gene>
<dbReference type="CDD" id="cd03293">
    <property type="entry name" value="ABC_NrtD_SsuB_transporters"/>
    <property type="match status" value="1"/>
</dbReference>
<dbReference type="PANTHER" id="PTHR42788:SF20">
    <property type="entry name" value="ABC TRANSPORTER ATP-BINDING PROTEIN"/>
    <property type="match status" value="1"/>
</dbReference>
<dbReference type="AlphaFoldDB" id="A0A967KD68"/>
<keyword evidence="3" id="KW-0547">Nucleotide-binding</keyword>
<dbReference type="SMART" id="SM00382">
    <property type="entry name" value="AAA"/>
    <property type="match status" value="1"/>
</dbReference>
<keyword evidence="2" id="KW-0813">Transport</keyword>
<evidence type="ECO:0000313" key="7">
    <source>
        <dbReference type="Proteomes" id="UP000761264"/>
    </source>
</evidence>
<dbReference type="Gene3D" id="3.40.50.300">
    <property type="entry name" value="P-loop containing nucleotide triphosphate hydrolases"/>
    <property type="match status" value="1"/>
</dbReference>